<reference evidence="1 3" key="2">
    <citation type="journal article" date="2018" name="Plant J.">
        <title>The Physcomitrella patens chromosome-scale assembly reveals moss genome structure and evolution.</title>
        <authorList>
            <person name="Lang D."/>
            <person name="Ullrich K.K."/>
            <person name="Murat F."/>
            <person name="Fuchs J."/>
            <person name="Jenkins J."/>
            <person name="Haas F.B."/>
            <person name="Piednoel M."/>
            <person name="Gundlach H."/>
            <person name="Van Bel M."/>
            <person name="Meyberg R."/>
            <person name="Vives C."/>
            <person name="Morata J."/>
            <person name="Symeonidi A."/>
            <person name="Hiss M."/>
            <person name="Muchero W."/>
            <person name="Kamisugi Y."/>
            <person name="Saleh O."/>
            <person name="Blanc G."/>
            <person name="Decker E.L."/>
            <person name="van Gessel N."/>
            <person name="Grimwood J."/>
            <person name="Hayes R.D."/>
            <person name="Graham S.W."/>
            <person name="Gunter L.E."/>
            <person name="McDaniel S.F."/>
            <person name="Hoernstein S.N.W."/>
            <person name="Larsson A."/>
            <person name="Li F.W."/>
            <person name="Perroud P.F."/>
            <person name="Phillips J."/>
            <person name="Ranjan P."/>
            <person name="Rokshar D.S."/>
            <person name="Rothfels C.J."/>
            <person name="Schneider L."/>
            <person name="Shu S."/>
            <person name="Stevenson D.W."/>
            <person name="Thummler F."/>
            <person name="Tillich M."/>
            <person name="Villarreal Aguilar J.C."/>
            <person name="Widiez T."/>
            <person name="Wong G.K."/>
            <person name="Wymore A."/>
            <person name="Zhang Y."/>
            <person name="Zimmer A.D."/>
            <person name="Quatrano R.S."/>
            <person name="Mayer K.F.X."/>
            <person name="Goodstein D."/>
            <person name="Casacuberta J.M."/>
            <person name="Vandepoele K."/>
            <person name="Reski R."/>
            <person name="Cuming A.C."/>
            <person name="Tuskan G.A."/>
            <person name="Maumus F."/>
            <person name="Salse J."/>
            <person name="Schmutz J."/>
            <person name="Rensing S.A."/>
        </authorList>
    </citation>
    <scope>NUCLEOTIDE SEQUENCE [LARGE SCALE GENOMIC DNA]</scope>
    <source>
        <strain evidence="2 3">cv. Gransden 2004</strain>
    </source>
</reference>
<gene>
    <name evidence="1" type="ORF">PHYPA_004251</name>
</gene>
<name>A0A2K1KTZ2_PHYPA</name>
<organism evidence="1">
    <name type="scientific">Physcomitrium patens</name>
    <name type="common">Spreading-leaved earth moss</name>
    <name type="synonym">Physcomitrella patens</name>
    <dbReference type="NCBI Taxonomy" id="3218"/>
    <lineage>
        <taxon>Eukaryota</taxon>
        <taxon>Viridiplantae</taxon>
        <taxon>Streptophyta</taxon>
        <taxon>Embryophyta</taxon>
        <taxon>Bryophyta</taxon>
        <taxon>Bryophytina</taxon>
        <taxon>Bryopsida</taxon>
        <taxon>Funariidae</taxon>
        <taxon>Funariales</taxon>
        <taxon>Funariaceae</taxon>
        <taxon>Physcomitrium</taxon>
    </lineage>
</organism>
<dbReference type="Gramene" id="Pp3c3_10860V3.1">
    <property type="protein sequence ID" value="PAC:32941900.CDS.1"/>
    <property type="gene ID" value="Pp3c3_10860"/>
</dbReference>
<evidence type="ECO:0000313" key="2">
    <source>
        <dbReference type="EnsemblPlants" id="PAC:32941900.CDS.1"/>
    </source>
</evidence>
<sequence>MCLIGSCLLSKLSTISAISFMFTISSLPIFTGPWKSDFVKHKTPSTHLSMKVKERVC</sequence>
<dbReference type="EnsemblPlants" id="Pp3c3_10860V3.1">
    <property type="protein sequence ID" value="PAC:32941900.CDS.1"/>
    <property type="gene ID" value="Pp3c3_10860"/>
</dbReference>
<dbReference type="InParanoid" id="A0A2K1KTZ2"/>
<keyword evidence="3" id="KW-1185">Reference proteome</keyword>
<proteinExistence type="predicted"/>
<reference evidence="2" key="3">
    <citation type="submission" date="2020-12" db="UniProtKB">
        <authorList>
            <consortium name="EnsemblPlants"/>
        </authorList>
    </citation>
    <scope>IDENTIFICATION</scope>
</reference>
<evidence type="ECO:0000313" key="3">
    <source>
        <dbReference type="Proteomes" id="UP000006727"/>
    </source>
</evidence>
<dbReference type="Proteomes" id="UP000006727">
    <property type="component" value="Chromosome 3"/>
</dbReference>
<dbReference type="EMBL" id="ABEU02000003">
    <property type="protein sequence ID" value="PNR57257.1"/>
    <property type="molecule type" value="Genomic_DNA"/>
</dbReference>
<protein>
    <submittedName>
        <fullName evidence="1 2">Uncharacterized protein</fullName>
    </submittedName>
</protein>
<dbReference type="AlphaFoldDB" id="A0A2K1KTZ2"/>
<accession>A0A2K1KTZ2</accession>
<reference evidence="1 3" key="1">
    <citation type="journal article" date="2008" name="Science">
        <title>The Physcomitrella genome reveals evolutionary insights into the conquest of land by plants.</title>
        <authorList>
            <person name="Rensing S."/>
            <person name="Lang D."/>
            <person name="Zimmer A."/>
            <person name="Terry A."/>
            <person name="Salamov A."/>
            <person name="Shapiro H."/>
            <person name="Nishiyama T."/>
            <person name="Perroud P.-F."/>
            <person name="Lindquist E."/>
            <person name="Kamisugi Y."/>
            <person name="Tanahashi T."/>
            <person name="Sakakibara K."/>
            <person name="Fujita T."/>
            <person name="Oishi K."/>
            <person name="Shin-I T."/>
            <person name="Kuroki Y."/>
            <person name="Toyoda A."/>
            <person name="Suzuki Y."/>
            <person name="Hashimoto A."/>
            <person name="Yamaguchi K."/>
            <person name="Sugano A."/>
            <person name="Kohara Y."/>
            <person name="Fujiyama A."/>
            <person name="Anterola A."/>
            <person name="Aoki S."/>
            <person name="Ashton N."/>
            <person name="Barbazuk W.B."/>
            <person name="Barker E."/>
            <person name="Bennetzen J."/>
            <person name="Bezanilla M."/>
            <person name="Blankenship R."/>
            <person name="Cho S.H."/>
            <person name="Dutcher S."/>
            <person name="Estelle M."/>
            <person name="Fawcett J.A."/>
            <person name="Gundlach H."/>
            <person name="Hanada K."/>
            <person name="Heyl A."/>
            <person name="Hicks K.A."/>
            <person name="Hugh J."/>
            <person name="Lohr M."/>
            <person name="Mayer K."/>
            <person name="Melkozernov A."/>
            <person name="Murata T."/>
            <person name="Nelson D."/>
            <person name="Pils B."/>
            <person name="Prigge M."/>
            <person name="Reiss B."/>
            <person name="Renner T."/>
            <person name="Rombauts S."/>
            <person name="Rushton P."/>
            <person name="Sanderfoot A."/>
            <person name="Schween G."/>
            <person name="Shiu S.-H."/>
            <person name="Stueber K."/>
            <person name="Theodoulou F.L."/>
            <person name="Tu H."/>
            <person name="Van de Peer Y."/>
            <person name="Verrier P.J."/>
            <person name="Waters E."/>
            <person name="Wood A."/>
            <person name="Yang L."/>
            <person name="Cove D."/>
            <person name="Cuming A."/>
            <person name="Hasebe M."/>
            <person name="Lucas S."/>
            <person name="Mishler D.B."/>
            <person name="Reski R."/>
            <person name="Grigoriev I."/>
            <person name="Quatrano R.S."/>
            <person name="Boore J.L."/>
        </authorList>
    </citation>
    <scope>NUCLEOTIDE SEQUENCE [LARGE SCALE GENOMIC DNA]</scope>
    <source>
        <strain evidence="2 3">cv. Gransden 2004</strain>
    </source>
</reference>
<evidence type="ECO:0000313" key="1">
    <source>
        <dbReference type="EMBL" id="PNR57257.1"/>
    </source>
</evidence>